<reference evidence="1" key="2">
    <citation type="journal article" date="2018" name="Syst. Appl. Microbiol.">
        <title>A new symbiotic nanoarchaeote (Candidatus Nanoclepta minutus) and its host (Zestosphaera tikiterensis gen. nov., sp. nov.) from a New Zealand hot spring.</title>
        <authorList>
            <person name="St John E."/>
            <person name="Liu Y."/>
            <person name="Podar M."/>
            <person name="Stott M.B."/>
            <person name="Meneghin J."/>
            <person name="Chen Z."/>
            <person name="Lagutin K."/>
            <person name="Mitchell K."/>
            <person name="Reysenbach A.L."/>
        </authorList>
    </citation>
    <scope>NUCLEOTIDE SEQUENCE [LARGE SCALE GENOMIC DNA]</scope>
    <source>
        <strain evidence="1">NZ3</strain>
    </source>
</reference>
<accession>A0A2R7Y384</accession>
<protein>
    <submittedName>
        <fullName evidence="1">Uncharacterized protein</fullName>
    </submittedName>
</protein>
<reference evidence="1" key="1">
    <citation type="submission" date="2017-04" db="EMBL/GenBank/DDBJ databases">
        <authorList>
            <person name="Afonso C.L."/>
            <person name="Miller P.J."/>
            <person name="Scott M.A."/>
            <person name="Spackman E."/>
            <person name="Goraichik I."/>
            <person name="Dimitrov K.M."/>
            <person name="Suarez D.L."/>
            <person name="Swayne D.E."/>
        </authorList>
    </citation>
    <scope>NUCLEOTIDE SEQUENCE</scope>
    <source>
        <strain evidence="1">NZ3</strain>
    </source>
</reference>
<dbReference type="Proteomes" id="UP000244093">
    <property type="component" value="Unassembled WGS sequence"/>
</dbReference>
<comment type="caution">
    <text evidence="1">The sequence shown here is derived from an EMBL/GenBank/DDBJ whole genome shotgun (WGS) entry which is preliminary data.</text>
</comment>
<evidence type="ECO:0000313" key="2">
    <source>
        <dbReference type="Proteomes" id="UP000244093"/>
    </source>
</evidence>
<dbReference type="EMBL" id="NBVN01000005">
    <property type="protein sequence ID" value="PUA31933.1"/>
    <property type="molecule type" value="Genomic_DNA"/>
</dbReference>
<name>A0A2R7Y384_9CREN</name>
<organism evidence="1 2">
    <name type="scientific">Zestosphaera tikiterensis</name>
    <dbReference type="NCBI Taxonomy" id="1973259"/>
    <lineage>
        <taxon>Archaea</taxon>
        <taxon>Thermoproteota</taxon>
        <taxon>Thermoprotei</taxon>
        <taxon>Desulfurococcales</taxon>
        <taxon>Desulfurococcaceae</taxon>
        <taxon>Zestosphaera</taxon>
    </lineage>
</organism>
<sequence length="165" mass="19562">MKWRYLRRYYGRVLIRRELLEAFNFVCNELKLTQQECFLMLLKLFTIVSSSFGSERIKEVSNKLKESLKSEFSNKEIAGWLGEFSVNLSVMIQKAGSLDRLTESMSKLIEEQRRVLKENDLLRTVAKELDSILEEALDRLFDCDEDSWVRLDDRRDEVKKRAKLL</sequence>
<gene>
    <name evidence="1" type="ORF">B7O98_08065</name>
</gene>
<proteinExistence type="predicted"/>
<dbReference type="AlphaFoldDB" id="A0A2R7Y384"/>
<evidence type="ECO:0000313" key="1">
    <source>
        <dbReference type="EMBL" id="PUA31933.1"/>
    </source>
</evidence>